<keyword evidence="1" id="KW-1133">Transmembrane helix</keyword>
<organism evidence="3 4">
    <name type="scientific">Thermanaerosceptrum fracticalcis</name>
    <dbReference type="NCBI Taxonomy" id="1712410"/>
    <lineage>
        <taxon>Bacteria</taxon>
        <taxon>Bacillati</taxon>
        <taxon>Bacillota</taxon>
        <taxon>Clostridia</taxon>
        <taxon>Eubacteriales</taxon>
        <taxon>Peptococcaceae</taxon>
        <taxon>Thermanaerosceptrum</taxon>
    </lineage>
</organism>
<evidence type="ECO:0000313" key="3">
    <source>
        <dbReference type="EMBL" id="QNB46426.1"/>
    </source>
</evidence>
<sequence length="655" mass="74868">MMNNKSIAVILLLFSLLIIVGNQPVLAAQEPDSLPTGPQPLTKTVIELKEQEISLDWQEETTLVKGLYRFTNPTNKKIKVTLGMPGKNIVIDGENTPKLVISSGENNIKTKYDKKYGMYTWDLTFNPEESLDLHVEYEVANTLSEQKYTWTGYDFSNATKWTDKPVTTSVTLNFREVHPGQIKAISPRSYSITGDSLVWKWVDQTPDTNVHLTADVVGEKNTWLSRLSDQQKRELNSLLENKSYLEAANLLGQCKQKASKEDKEFLALGQAYYLERSGKWEEANKIWEYLYDNEAKSARVYWSLAKAHGKSIAKLTEIYQGVRELQIHPFLQHWLVAQLPPGKVKLSPPEKNPATASFVEEGRSGLLVKSNFADKDGDIEKIILRYHWEDGKVEEKEMPLEPFRYEHNISTFLPAPGPLQRLSYEFIGVDSSGNKESTSQKEAFYLNSDITSETYIMHGAKLVLGDYTPEEQDKVYKWFKSYLKMAKEAGFVPIEARSPYFIFLGEPHDLTRNYKGSLFMMYTPAPFSPEQTKLAVHRYFLSYWYGPGWHTLPAKEAEELGDALLLGKGYYVESLKYLNHKDPKKFAMLLAKIGEGKNWLTSLKEVFNLTPGSLFVRVVWHVYGNMVLAFFIIIAFAWLGKTGYLVRFVHMLKGK</sequence>
<keyword evidence="1" id="KW-0812">Transmembrane</keyword>
<keyword evidence="1" id="KW-0472">Membrane</keyword>
<gene>
    <name evidence="3" type="ORF">BR63_08945</name>
</gene>
<dbReference type="EMBL" id="CP045798">
    <property type="protein sequence ID" value="QNB46426.1"/>
    <property type="molecule type" value="Genomic_DNA"/>
</dbReference>
<dbReference type="KEGG" id="tfr:BR63_08945"/>
<dbReference type="AlphaFoldDB" id="A0A7G6E2X2"/>
<feature type="signal peptide" evidence="2">
    <location>
        <begin position="1"/>
        <end position="27"/>
    </location>
</feature>
<feature type="transmembrane region" description="Helical" evidence="1">
    <location>
        <begin position="618"/>
        <end position="639"/>
    </location>
</feature>
<dbReference type="Gene3D" id="2.60.40.3680">
    <property type="match status" value="1"/>
</dbReference>
<keyword evidence="4" id="KW-1185">Reference proteome</keyword>
<evidence type="ECO:0008006" key="5">
    <source>
        <dbReference type="Google" id="ProtNLM"/>
    </source>
</evidence>
<evidence type="ECO:0000256" key="2">
    <source>
        <dbReference type="SAM" id="SignalP"/>
    </source>
</evidence>
<accession>A0A7G6E2X2</accession>
<evidence type="ECO:0000313" key="4">
    <source>
        <dbReference type="Proteomes" id="UP000515847"/>
    </source>
</evidence>
<keyword evidence="2" id="KW-0732">Signal</keyword>
<protein>
    <recommendedName>
        <fullName evidence="5">Tetratricopeptide repeat protein</fullName>
    </recommendedName>
</protein>
<feature type="chain" id="PRO_5028847808" description="Tetratricopeptide repeat protein" evidence="2">
    <location>
        <begin position="28"/>
        <end position="655"/>
    </location>
</feature>
<dbReference type="RefSeq" id="WP_161781877.1">
    <property type="nucleotide sequence ID" value="NZ_CP045798.1"/>
</dbReference>
<evidence type="ECO:0000256" key="1">
    <source>
        <dbReference type="SAM" id="Phobius"/>
    </source>
</evidence>
<proteinExistence type="predicted"/>
<reference evidence="3 4" key="1">
    <citation type="journal article" date="2019" name="Front. Microbiol.">
        <title>Thermoanaerosceptrum fracticalcis gen. nov. sp. nov., a Novel Fumarate-Fermenting Microorganism From a Deep Fractured Carbonate Aquifer of the US Great Basin.</title>
        <authorList>
            <person name="Hamilton-Brehm S.D."/>
            <person name="Stewart L.E."/>
            <person name="Zavarin M."/>
            <person name="Caldwell M."/>
            <person name="Lawson P.A."/>
            <person name="Onstott T.C."/>
            <person name="Grzymski J."/>
            <person name="Neveux I."/>
            <person name="Lollar B.S."/>
            <person name="Russell C.E."/>
            <person name="Moser D.P."/>
        </authorList>
    </citation>
    <scope>NUCLEOTIDE SEQUENCE [LARGE SCALE GENOMIC DNA]</scope>
    <source>
        <strain evidence="3 4">DRI-13</strain>
    </source>
</reference>
<name>A0A7G6E2X2_THEFR</name>
<dbReference type="Proteomes" id="UP000515847">
    <property type="component" value="Chromosome"/>
</dbReference>